<feature type="region of interest" description="Disordered" evidence="1">
    <location>
        <begin position="741"/>
        <end position="773"/>
    </location>
</feature>
<feature type="transmembrane region" description="Helical" evidence="2">
    <location>
        <begin position="197"/>
        <end position="221"/>
    </location>
</feature>
<feature type="non-terminal residue" evidence="3">
    <location>
        <position position="1"/>
    </location>
</feature>
<feature type="compositionally biased region" description="Pro residues" evidence="1">
    <location>
        <begin position="470"/>
        <end position="482"/>
    </location>
</feature>
<reference evidence="3 4" key="1">
    <citation type="journal article" date="2018" name="New Phytol.">
        <title>Phylogenomics of Endogonaceae and evolution of mycorrhizas within Mucoromycota.</title>
        <authorList>
            <person name="Chang Y."/>
            <person name="Desiro A."/>
            <person name="Na H."/>
            <person name="Sandor L."/>
            <person name="Lipzen A."/>
            <person name="Clum A."/>
            <person name="Barry K."/>
            <person name="Grigoriev I.V."/>
            <person name="Martin F.M."/>
            <person name="Stajich J.E."/>
            <person name="Smith M.E."/>
            <person name="Bonito G."/>
            <person name="Spatafora J.W."/>
        </authorList>
    </citation>
    <scope>NUCLEOTIDE SEQUENCE [LARGE SCALE GENOMIC DNA]</scope>
    <source>
        <strain evidence="3 4">AD002</strain>
    </source>
</reference>
<feature type="compositionally biased region" description="Acidic residues" evidence="1">
    <location>
        <begin position="639"/>
        <end position="650"/>
    </location>
</feature>
<evidence type="ECO:0000313" key="4">
    <source>
        <dbReference type="Proteomes" id="UP000274822"/>
    </source>
</evidence>
<keyword evidence="4" id="KW-1185">Reference proteome</keyword>
<gene>
    <name evidence="3" type="ORF">BC938DRAFT_483268</name>
</gene>
<feature type="compositionally biased region" description="Acidic residues" evidence="1">
    <location>
        <begin position="944"/>
        <end position="960"/>
    </location>
</feature>
<feature type="region of interest" description="Disordered" evidence="1">
    <location>
        <begin position="408"/>
        <end position="692"/>
    </location>
</feature>
<feature type="compositionally biased region" description="Polar residues" evidence="1">
    <location>
        <begin position="577"/>
        <end position="587"/>
    </location>
</feature>
<evidence type="ECO:0000313" key="3">
    <source>
        <dbReference type="EMBL" id="RUS27421.1"/>
    </source>
</evidence>
<feature type="compositionally biased region" description="Basic and acidic residues" evidence="1">
    <location>
        <begin position="1228"/>
        <end position="1237"/>
    </location>
</feature>
<feature type="compositionally biased region" description="Pro residues" evidence="1">
    <location>
        <begin position="516"/>
        <end position="544"/>
    </location>
</feature>
<keyword evidence="2" id="KW-1133">Transmembrane helix</keyword>
<sequence length="1270" mass="140945">FPFLVRGLADFVILIWALSRIASVSGLGSLFTALPFSKLPIRTVMAWSIIIALLCSCAMDALQTYIRYQNQYLFVWNGLFPLTSATMSDATATPPSEANSFKFLVTKPSATWGTTDTMLATASQILFTCSLSFLISPLFMLSSFWHAHLKELFQETHFLSTFEYRAYFIYGFFSFLFGPLIHVIFGFMKDWAFGAKLVCYFFLGEGGILLLIHAIVLLRLFRFRKDSKKPDGSLNLMTETVTAFAELDTHLFFALVGLAVPLLFLLVLPVQLTTLELQKLVSEALLALASISSCALPSIIIVILYPRAQGACQTSDGHDLEDKLIAMQSIGGAGDRMSMAGDLSIPSRTLDKARASTFSTTLGSAFGMDDEEAQFAIEQFRRASRGGPSAMMTALAQKRRSAAELLKMSHLGKDDQARREKEKGISDRSSRGSTGSKRFSRPALTLGASKVAPDHRHEEAPLTMDSDQGTPPPASPVSPATPPFGQGRSLQQQPSRSTYNSSSRSTPTAGHHGSPSPMPPQLPPPLAAPPPAYPPPLSPSPPMFIPTSRSINAFDDSGSPPSPSLTTPPRRRSVSPIQPTIITTNRAAPSMATYFDEDPAEPAGARYNQQPEEEETHVDHDGPDPYLLQIRSGFGFSASEDEGQDDEFQEMMESNSASAMAGAASLGSGISTERFYRNQRRDMERQSVVSQTSTVLTALSTSTMAIDDDMREWVHEYADDGFDPDEFEREMRAARDLHRTTSGRRGANGNRNFGAKGQLEELPEVAESPAPTSTRYLQEIVMTEEEEEEYLASAVNSRATTPTQTFVKLQLQQKSLDNIVPRTGRSRSTTISRSQSPAGPTAITRPSELAKMRSRTKGPVGPFSPPSHYDSRGESPTDSRSVNMYSPRESPRGTPRDSPRDSPRNVFWDSPRESPRESPRGTPRDLPRESPRDIHREVAREEQQSEEEKEEEEEEEEEEKEQGRMPLPRDASPRGSVSSYGGDMPSRDEILMQMSGFAQAASQANIVPVVGTAIMVSTEVEPQTPRDNDEAGFRDWPGRGRYDEDSAGEVSRASKRDTRDEYDYDDKDGAGLPIPARRAVRSAARDSTDDRYVFRQSSLDDYSEVSDYENRDSFYADSITSSSYDPARDATPDQYEARLRYTGLTDTQKLSALHDDSRLSLISDVGSEVSRHRYSYADSDTDTVTGGANQAETQFHRAPRIRLQSEDGEETELDDEDEPYSEEEDEYPDGRDRYRNSDYDQLRQLEWEMEMSRQRESVQSADEYQYGVAE</sequence>
<feature type="transmembrane region" description="Helical" evidence="2">
    <location>
        <begin position="167"/>
        <end position="185"/>
    </location>
</feature>
<feature type="compositionally biased region" description="Basic and acidic residues" evidence="1">
    <location>
        <begin position="1024"/>
        <end position="1044"/>
    </location>
</feature>
<feature type="region of interest" description="Disordered" evidence="1">
    <location>
        <begin position="1250"/>
        <end position="1270"/>
    </location>
</feature>
<feature type="region of interest" description="Disordered" evidence="1">
    <location>
        <begin position="1018"/>
        <end position="1091"/>
    </location>
</feature>
<feature type="compositionally biased region" description="Low complexity" evidence="1">
    <location>
        <begin position="651"/>
        <end position="669"/>
    </location>
</feature>
<dbReference type="Proteomes" id="UP000274822">
    <property type="component" value="Unassembled WGS sequence"/>
</dbReference>
<keyword evidence="2" id="KW-0472">Membrane</keyword>
<evidence type="ECO:0000256" key="1">
    <source>
        <dbReference type="SAM" id="MobiDB-lite"/>
    </source>
</evidence>
<keyword evidence="2" id="KW-0812">Transmembrane</keyword>
<feature type="transmembrane region" description="Helical" evidence="2">
    <location>
        <begin position="251"/>
        <end position="272"/>
    </location>
</feature>
<feature type="compositionally biased region" description="Low complexity" evidence="1">
    <location>
        <begin position="822"/>
        <end position="834"/>
    </location>
</feature>
<feature type="compositionally biased region" description="Low complexity" evidence="1">
    <location>
        <begin position="743"/>
        <end position="752"/>
    </location>
</feature>
<evidence type="ECO:0000256" key="2">
    <source>
        <dbReference type="SAM" id="Phobius"/>
    </source>
</evidence>
<feature type="transmembrane region" description="Helical" evidence="2">
    <location>
        <begin position="44"/>
        <end position="62"/>
    </location>
</feature>
<feature type="compositionally biased region" description="Acidic residues" evidence="1">
    <location>
        <begin position="1206"/>
        <end position="1227"/>
    </location>
</feature>
<feature type="compositionally biased region" description="Basic and acidic residues" evidence="1">
    <location>
        <begin position="889"/>
        <end position="903"/>
    </location>
</feature>
<feature type="transmembrane region" description="Helical" evidence="2">
    <location>
        <begin position="284"/>
        <end position="305"/>
    </location>
</feature>
<feature type="compositionally biased region" description="Basic and acidic residues" evidence="1">
    <location>
        <begin position="411"/>
        <end position="430"/>
    </location>
</feature>
<feature type="compositionally biased region" description="Basic and acidic residues" evidence="1">
    <location>
        <begin position="674"/>
        <end position="685"/>
    </location>
</feature>
<feature type="compositionally biased region" description="Basic and acidic residues" evidence="1">
    <location>
        <begin position="1052"/>
        <end position="1061"/>
    </location>
</feature>
<feature type="region of interest" description="Disordered" evidence="1">
    <location>
        <begin position="1204"/>
        <end position="1237"/>
    </location>
</feature>
<feature type="transmembrane region" description="Helical" evidence="2">
    <location>
        <begin position="12"/>
        <end position="32"/>
    </location>
</feature>
<comment type="caution">
    <text evidence="3">The sequence shown here is derived from an EMBL/GenBank/DDBJ whole genome shotgun (WGS) entry which is preliminary data.</text>
</comment>
<protein>
    <submittedName>
        <fullName evidence="3">Uncharacterized protein</fullName>
    </submittedName>
</protein>
<dbReference type="AlphaFoldDB" id="A0A433QCD5"/>
<proteinExistence type="predicted"/>
<accession>A0A433QCD5</accession>
<feature type="compositionally biased region" description="Basic and acidic residues" evidence="1">
    <location>
        <begin position="910"/>
        <end position="943"/>
    </location>
</feature>
<dbReference type="EMBL" id="RBNJ01008420">
    <property type="protein sequence ID" value="RUS27421.1"/>
    <property type="molecule type" value="Genomic_DNA"/>
</dbReference>
<feature type="region of interest" description="Disordered" evidence="1">
    <location>
        <begin position="811"/>
        <end position="987"/>
    </location>
</feature>
<name>A0A433QCD5_9FUNG</name>
<organism evidence="3 4">
    <name type="scientific">Jimgerdemannia flammicorona</name>
    <dbReference type="NCBI Taxonomy" id="994334"/>
    <lineage>
        <taxon>Eukaryota</taxon>
        <taxon>Fungi</taxon>
        <taxon>Fungi incertae sedis</taxon>
        <taxon>Mucoromycota</taxon>
        <taxon>Mucoromycotina</taxon>
        <taxon>Endogonomycetes</taxon>
        <taxon>Endogonales</taxon>
        <taxon>Endogonaceae</taxon>
        <taxon>Jimgerdemannia</taxon>
    </lineage>
</organism>
<feature type="compositionally biased region" description="Low complexity" evidence="1">
    <location>
        <begin position="494"/>
        <end position="508"/>
    </location>
</feature>
<feature type="transmembrane region" description="Helical" evidence="2">
    <location>
        <begin position="125"/>
        <end position="147"/>
    </location>
</feature>